<dbReference type="Proteomes" id="UP000887578">
    <property type="component" value="Unplaced"/>
</dbReference>
<evidence type="ECO:0000313" key="1">
    <source>
        <dbReference type="Proteomes" id="UP000887578"/>
    </source>
</evidence>
<dbReference type="WBParaSite" id="PDA_v2.g12285.t1">
    <property type="protein sequence ID" value="PDA_v2.g12285.t1"/>
    <property type="gene ID" value="PDA_v2.g12285"/>
</dbReference>
<reference evidence="2" key="1">
    <citation type="submission" date="2022-11" db="UniProtKB">
        <authorList>
            <consortium name="WormBaseParasite"/>
        </authorList>
    </citation>
    <scope>IDENTIFICATION</scope>
</reference>
<name>A0A914P4N3_9BILA</name>
<sequence>MPNIDLELLPRFMKLLNKHQKYLMAISYPNIFEFLQPLKVLYENEICFSCFNAFDGLDIAVIDHATVVKMDLFQTRRYILSSLKLPDFHIRHLEIHQPSFSPDDIQHIYQNPFLSDVLLKLLSSRTQTFICRGKIEFNPGLTLVEILEKAPELDEIDISYTNIQNGNTWPSDFIKYSKAKCLKNLYLSISGLDFNIDDLAVLMKVSYSFEA</sequence>
<evidence type="ECO:0000313" key="2">
    <source>
        <dbReference type="WBParaSite" id="PDA_v2.g12285.t1"/>
    </source>
</evidence>
<keyword evidence="1" id="KW-1185">Reference proteome</keyword>
<organism evidence="1 2">
    <name type="scientific">Panagrolaimus davidi</name>
    <dbReference type="NCBI Taxonomy" id="227884"/>
    <lineage>
        <taxon>Eukaryota</taxon>
        <taxon>Metazoa</taxon>
        <taxon>Ecdysozoa</taxon>
        <taxon>Nematoda</taxon>
        <taxon>Chromadorea</taxon>
        <taxon>Rhabditida</taxon>
        <taxon>Tylenchina</taxon>
        <taxon>Panagrolaimomorpha</taxon>
        <taxon>Panagrolaimoidea</taxon>
        <taxon>Panagrolaimidae</taxon>
        <taxon>Panagrolaimus</taxon>
    </lineage>
</organism>
<dbReference type="AlphaFoldDB" id="A0A914P4N3"/>
<accession>A0A914P4N3</accession>
<proteinExistence type="predicted"/>
<protein>
    <submittedName>
        <fullName evidence="2">Uncharacterized protein</fullName>
    </submittedName>
</protein>